<protein>
    <recommendedName>
        <fullName evidence="3">ribonuclease H</fullName>
        <ecNumber evidence="3">3.1.26.4</ecNumber>
    </recommendedName>
</protein>
<keyword evidence="5" id="KW-0479">Metal-binding</keyword>
<dbReference type="EMBL" id="JAKJXP020000014">
    <property type="protein sequence ID" value="KAK7755194.1"/>
    <property type="molecule type" value="Genomic_DNA"/>
</dbReference>
<dbReference type="AlphaFoldDB" id="A0AAN9YUU9"/>
<keyword evidence="6" id="KW-0255">Endonuclease</keyword>
<comment type="catalytic activity">
    <reaction evidence="1">
        <text>Endonucleolytic cleavage to 5'-phosphomonoester.</text>
        <dbReference type="EC" id="3.1.26.4"/>
    </reaction>
</comment>
<dbReference type="InterPro" id="IPR012337">
    <property type="entry name" value="RNaseH-like_sf"/>
</dbReference>
<evidence type="ECO:0000259" key="9">
    <source>
        <dbReference type="PROSITE" id="PS50879"/>
    </source>
</evidence>
<dbReference type="PANTHER" id="PTHR10642:SF26">
    <property type="entry name" value="RIBONUCLEASE H1"/>
    <property type="match status" value="1"/>
</dbReference>
<name>A0AAN9YUU9_9PEZI</name>
<dbReference type="Gene3D" id="3.30.420.10">
    <property type="entry name" value="Ribonuclease H-like superfamily/Ribonuclease H"/>
    <property type="match status" value="1"/>
</dbReference>
<dbReference type="Pfam" id="PF00075">
    <property type="entry name" value="RNase_H"/>
    <property type="match status" value="1"/>
</dbReference>
<evidence type="ECO:0000256" key="7">
    <source>
        <dbReference type="ARBA" id="ARBA00022801"/>
    </source>
</evidence>
<accession>A0AAN9YUU9</accession>
<evidence type="ECO:0000256" key="8">
    <source>
        <dbReference type="SAM" id="MobiDB-lite"/>
    </source>
</evidence>
<reference evidence="10 11" key="1">
    <citation type="submission" date="2024-02" db="EMBL/GenBank/DDBJ databases">
        <title>De novo assembly and annotation of 12 fungi associated with fruit tree decline syndrome in Ontario, Canada.</title>
        <authorList>
            <person name="Sulman M."/>
            <person name="Ellouze W."/>
            <person name="Ilyukhin E."/>
        </authorList>
    </citation>
    <scope>NUCLEOTIDE SEQUENCE [LARGE SCALE GENOMIC DNA]</scope>
    <source>
        <strain evidence="10 11">M11/M66-122</strain>
    </source>
</reference>
<evidence type="ECO:0000256" key="6">
    <source>
        <dbReference type="ARBA" id="ARBA00022759"/>
    </source>
</evidence>
<dbReference type="InterPro" id="IPR036397">
    <property type="entry name" value="RNaseH_sf"/>
</dbReference>
<evidence type="ECO:0000313" key="10">
    <source>
        <dbReference type="EMBL" id="KAK7755194.1"/>
    </source>
</evidence>
<evidence type="ECO:0000313" key="11">
    <source>
        <dbReference type="Proteomes" id="UP001320420"/>
    </source>
</evidence>
<feature type="region of interest" description="Disordered" evidence="8">
    <location>
        <begin position="41"/>
        <end position="62"/>
    </location>
</feature>
<dbReference type="SUPFAM" id="SSF53098">
    <property type="entry name" value="Ribonuclease H-like"/>
    <property type="match status" value="1"/>
</dbReference>
<dbReference type="GO" id="GO:0046872">
    <property type="term" value="F:metal ion binding"/>
    <property type="evidence" value="ECO:0007669"/>
    <property type="project" value="UniProtKB-KW"/>
</dbReference>
<evidence type="ECO:0000256" key="3">
    <source>
        <dbReference type="ARBA" id="ARBA00012180"/>
    </source>
</evidence>
<dbReference type="PROSITE" id="PS50879">
    <property type="entry name" value="RNASE_H_1"/>
    <property type="match status" value="1"/>
</dbReference>
<proteinExistence type="inferred from homology"/>
<dbReference type="GO" id="GO:0043137">
    <property type="term" value="P:DNA replication, removal of RNA primer"/>
    <property type="evidence" value="ECO:0007669"/>
    <property type="project" value="TreeGrafter"/>
</dbReference>
<evidence type="ECO:0000256" key="2">
    <source>
        <dbReference type="ARBA" id="ARBA00005300"/>
    </source>
</evidence>
<organism evidence="10 11">
    <name type="scientific">Diatrype stigma</name>
    <dbReference type="NCBI Taxonomy" id="117547"/>
    <lineage>
        <taxon>Eukaryota</taxon>
        <taxon>Fungi</taxon>
        <taxon>Dikarya</taxon>
        <taxon>Ascomycota</taxon>
        <taxon>Pezizomycotina</taxon>
        <taxon>Sordariomycetes</taxon>
        <taxon>Xylariomycetidae</taxon>
        <taxon>Xylariales</taxon>
        <taxon>Diatrypaceae</taxon>
        <taxon>Diatrype</taxon>
    </lineage>
</organism>
<comment type="similarity">
    <text evidence="2">Belongs to the RNase H family.</text>
</comment>
<dbReference type="InterPro" id="IPR002156">
    <property type="entry name" value="RNaseH_domain"/>
</dbReference>
<dbReference type="Proteomes" id="UP001320420">
    <property type="component" value="Unassembled WGS sequence"/>
</dbReference>
<dbReference type="CDD" id="cd13934">
    <property type="entry name" value="RNase_H_Dikarya_like"/>
    <property type="match status" value="1"/>
</dbReference>
<evidence type="ECO:0000256" key="4">
    <source>
        <dbReference type="ARBA" id="ARBA00022722"/>
    </source>
</evidence>
<keyword evidence="7" id="KW-0378">Hydrolase</keyword>
<evidence type="ECO:0000256" key="1">
    <source>
        <dbReference type="ARBA" id="ARBA00000077"/>
    </source>
</evidence>
<dbReference type="GO" id="GO:0003676">
    <property type="term" value="F:nucleic acid binding"/>
    <property type="evidence" value="ECO:0007669"/>
    <property type="project" value="InterPro"/>
</dbReference>
<dbReference type="InterPro" id="IPR050092">
    <property type="entry name" value="RNase_H"/>
</dbReference>
<comment type="caution">
    <text evidence="10">The sequence shown here is derived from an EMBL/GenBank/DDBJ whole genome shotgun (WGS) entry which is preliminary data.</text>
</comment>
<keyword evidence="11" id="KW-1185">Reference proteome</keyword>
<dbReference type="PANTHER" id="PTHR10642">
    <property type="entry name" value="RIBONUCLEASE H1"/>
    <property type="match status" value="1"/>
</dbReference>
<gene>
    <name evidence="10" type="ORF">SLS62_002699</name>
</gene>
<sequence length="324" mass="36303">MSHFPERKELLDYDRQGRAVCFDHHLRVCGICCVDFAFDGSSGGEEDEGEEEDDDDIEDDEDDDRVFILGTGVNRFMPQWDDQVLGPANTIGLNTDYKNPPEARAPDQLRFYYCNSCNLTWLEGNQGPAAARSHPSHHTYEHVYAGTRRTLVVFVDGACPSNGPRATRASIGVYFGPNSPHNVSKRLDAIPAQQPTNQSAEIAAAVEALRYVRNTIEPARRATIQHALPHWGGEDQRRDIRKFRLVVGTDSSYVVECMCKHIGTWTLAGDRYRNAQGVEVKNSKGFVELSHAVEALSKVGIQVAWYHVPREYNTEADRLARLAL</sequence>
<feature type="domain" description="RNase H type-1" evidence="9">
    <location>
        <begin position="147"/>
        <end position="324"/>
    </location>
</feature>
<feature type="compositionally biased region" description="Acidic residues" evidence="8">
    <location>
        <begin position="44"/>
        <end position="62"/>
    </location>
</feature>
<dbReference type="EC" id="3.1.26.4" evidence="3"/>
<evidence type="ECO:0000256" key="5">
    <source>
        <dbReference type="ARBA" id="ARBA00022723"/>
    </source>
</evidence>
<dbReference type="GO" id="GO:0004523">
    <property type="term" value="F:RNA-DNA hybrid ribonuclease activity"/>
    <property type="evidence" value="ECO:0007669"/>
    <property type="project" value="UniProtKB-EC"/>
</dbReference>
<keyword evidence="4" id="KW-0540">Nuclease</keyword>